<dbReference type="Proteomes" id="UP000006103">
    <property type="component" value="Unassembled WGS sequence"/>
</dbReference>
<dbReference type="SUPFAM" id="SSF53067">
    <property type="entry name" value="Actin-like ATPase domain"/>
    <property type="match status" value="2"/>
</dbReference>
<accession>B7XRT6</accession>
<dbReference type="InterPro" id="IPR043129">
    <property type="entry name" value="ATPase_NBD"/>
</dbReference>
<comment type="caution">
    <text evidence="5">The sequence shown here is derived from an EMBL/GenBank/DDBJ whole genome shotgun (WGS) entry which is preliminary data.</text>
</comment>
<dbReference type="InterPro" id="IPR018485">
    <property type="entry name" value="FGGY_C"/>
</dbReference>
<protein>
    <submittedName>
        <fullName evidence="5">Xylulokinase</fullName>
    </submittedName>
</protein>
<feature type="domain" description="Carbohydrate kinase FGGY C-terminal" evidence="4">
    <location>
        <begin position="223"/>
        <end position="407"/>
    </location>
</feature>
<dbReference type="STRING" id="29519.BLA33_01550"/>
<comment type="similarity">
    <text evidence="1">Belongs to the FGGY kinase family.</text>
</comment>
<dbReference type="Gene3D" id="3.30.420.40">
    <property type="match status" value="2"/>
</dbReference>
<keyword evidence="2" id="KW-0808">Transferase</keyword>
<dbReference type="GO" id="GO:0016301">
    <property type="term" value="F:kinase activity"/>
    <property type="evidence" value="ECO:0007669"/>
    <property type="project" value="UniProtKB-KW"/>
</dbReference>
<dbReference type="PANTHER" id="PTHR43095">
    <property type="entry name" value="SUGAR KINASE"/>
    <property type="match status" value="1"/>
</dbReference>
<gene>
    <name evidence="5" type="ORF">BGAPBR_0563</name>
</gene>
<name>B7XRT6_BORGR</name>
<dbReference type="GO" id="GO:0005975">
    <property type="term" value="P:carbohydrate metabolic process"/>
    <property type="evidence" value="ECO:0007669"/>
    <property type="project" value="InterPro"/>
</dbReference>
<organism evidence="5 6">
    <name type="scientific">Borreliella garinii PBr</name>
    <dbReference type="NCBI Taxonomy" id="498743"/>
    <lineage>
        <taxon>Bacteria</taxon>
        <taxon>Pseudomonadati</taxon>
        <taxon>Spirochaetota</taxon>
        <taxon>Spirochaetia</taxon>
        <taxon>Spirochaetales</taxon>
        <taxon>Borreliaceae</taxon>
        <taxon>Borreliella</taxon>
    </lineage>
</organism>
<dbReference type="AlphaFoldDB" id="B7XRT6"/>
<evidence type="ECO:0000256" key="3">
    <source>
        <dbReference type="ARBA" id="ARBA00022777"/>
    </source>
</evidence>
<evidence type="ECO:0000313" key="6">
    <source>
        <dbReference type="Proteomes" id="UP000006103"/>
    </source>
</evidence>
<evidence type="ECO:0000256" key="2">
    <source>
        <dbReference type="ARBA" id="ARBA00022679"/>
    </source>
</evidence>
<dbReference type="RefSeq" id="WP_004790829.1">
    <property type="nucleotide sequence ID" value="NZ_ABJV02000001.1"/>
</dbReference>
<proteinExistence type="inferred from homology"/>
<sequence length="455" mass="51515">MNSLSIDIGTSVLKAALVSSENGVLSYIDVSYSDYFDVDFENFDFNIWLFSFKKAISNFQSSKIDCISISGISPCLIALNSNLIPLEVLHWNSLKKNKPDFRGKSVFLPYVLSTVERGTYSKISYFVSCFEYFIYLLTGKLFTSFPSIEYIPFIWDDIEIKKYGLDKNKFPPFIKMGENVGVVTYKAGVEFGLNSGISVINAGSDYLSVLVGSGAFKEGIVSNRMGTSEGFNFVSSAYLPGFSLEYPYFLEGYFIVGRIVPFGYLIQLLKDSFYKKSLTFEALFKKIVNSATLNNVYFYPSKIKLFNDLFILDPYICKDLSKGIFGSIKNPLEIGLAILEFVCFAFYNRLVELKAYKKEILSIFVSGSNSDNLFLNQIKANIIGKDLKIFDFKHSEIIGGAIQAFYSLREFGSLNDSFLKLAKIKHVVSPISEIHEEYLEKYQKYINNYSLFVNG</sequence>
<evidence type="ECO:0000256" key="1">
    <source>
        <dbReference type="ARBA" id="ARBA00009156"/>
    </source>
</evidence>
<reference evidence="5 6" key="1">
    <citation type="journal article" date="2011" name="J. Bacteriol.">
        <title>Whole-genome sequences of two Borrelia afzelii and two Borrelia garinii Lyme disease agent isolates.</title>
        <authorList>
            <person name="Casjens S.R."/>
            <person name="Mongodin E.F."/>
            <person name="Qiu W.-G."/>
            <person name="Dunn J.J."/>
            <person name="Luft B.J."/>
            <person name="Fraser-Liggett C.M."/>
            <person name="Schutzer S.E."/>
        </authorList>
    </citation>
    <scope>NUCLEOTIDE SEQUENCE [LARGE SCALE GENOMIC DNA]</scope>
    <source>
        <strain evidence="5 6">PBr</strain>
    </source>
</reference>
<dbReference type="InterPro" id="IPR050406">
    <property type="entry name" value="FGGY_Carb_Kinase"/>
</dbReference>
<dbReference type="Pfam" id="PF02782">
    <property type="entry name" value="FGGY_C"/>
    <property type="match status" value="1"/>
</dbReference>
<dbReference type="EMBL" id="ABJV02000001">
    <property type="protein sequence ID" value="EED29198.1"/>
    <property type="molecule type" value="Genomic_DNA"/>
</dbReference>
<evidence type="ECO:0000313" key="5">
    <source>
        <dbReference type="EMBL" id="EED29198.1"/>
    </source>
</evidence>
<evidence type="ECO:0000259" key="4">
    <source>
        <dbReference type="Pfam" id="PF02782"/>
    </source>
</evidence>
<keyword evidence="6" id="KW-1185">Reference proteome</keyword>
<keyword evidence="3" id="KW-0418">Kinase</keyword>